<dbReference type="RefSeq" id="WP_053059484.1">
    <property type="nucleotide sequence ID" value="NZ_CP011807.3"/>
</dbReference>
<comment type="similarity">
    <text evidence="1 2">Belongs to the UPF0102 family.</text>
</comment>
<dbReference type="OrthoDB" id="9794876at2"/>
<evidence type="ECO:0000313" key="3">
    <source>
        <dbReference type="EMBL" id="AKM32734.2"/>
    </source>
</evidence>
<dbReference type="InterPro" id="IPR003509">
    <property type="entry name" value="UPF0102_YraN-like"/>
</dbReference>
<evidence type="ECO:0000256" key="2">
    <source>
        <dbReference type="HAMAP-Rule" id="MF_00048"/>
    </source>
</evidence>
<evidence type="ECO:0000256" key="1">
    <source>
        <dbReference type="ARBA" id="ARBA00006738"/>
    </source>
</evidence>
<dbReference type="InterPro" id="IPR011335">
    <property type="entry name" value="Restrct_endonuc-II-like"/>
</dbReference>
<dbReference type="Proteomes" id="UP000035651">
    <property type="component" value="Chromosome"/>
</dbReference>
<name>A0A0H3WX13_9BURK</name>
<dbReference type="AlphaFoldDB" id="A0A0H3WX13"/>
<gene>
    <name evidence="3" type="ORF">AB870_10555</name>
</gene>
<keyword evidence="4" id="KW-1185">Reference proteome</keyword>
<dbReference type="STRING" id="656179.AB870_10555"/>
<dbReference type="GO" id="GO:0003676">
    <property type="term" value="F:nucleic acid binding"/>
    <property type="evidence" value="ECO:0007669"/>
    <property type="project" value="InterPro"/>
</dbReference>
<dbReference type="PANTHER" id="PTHR34039:SF1">
    <property type="entry name" value="UPF0102 PROTEIN YRAN"/>
    <property type="match status" value="1"/>
</dbReference>
<dbReference type="Pfam" id="PF02021">
    <property type="entry name" value="UPF0102"/>
    <property type="match status" value="1"/>
</dbReference>
<dbReference type="Gene3D" id="3.40.1350.10">
    <property type="match status" value="1"/>
</dbReference>
<dbReference type="KEGG" id="pfg:AB870_10555"/>
<accession>A0A0H3WX13</accession>
<reference evidence="3" key="1">
    <citation type="submission" date="2016-06" db="EMBL/GenBank/DDBJ databases">
        <title>Complete Genome Sequence of Pandoraea faecigallinarum DSM-23572.</title>
        <authorList>
            <person name="Yong D."/>
            <person name="Ee R."/>
            <person name="Lim Y.-L."/>
            <person name="Yin W.-F."/>
            <person name="Chan K.-G."/>
        </authorList>
    </citation>
    <scope>NUCLEOTIDE SEQUENCE</scope>
    <source>
        <strain evidence="3">DSM 23572</strain>
    </source>
</reference>
<organism evidence="3 4">
    <name type="scientific">Pandoraea faecigallinarum</name>
    <dbReference type="NCBI Taxonomy" id="656179"/>
    <lineage>
        <taxon>Bacteria</taxon>
        <taxon>Pseudomonadati</taxon>
        <taxon>Pseudomonadota</taxon>
        <taxon>Betaproteobacteria</taxon>
        <taxon>Burkholderiales</taxon>
        <taxon>Burkholderiaceae</taxon>
        <taxon>Pandoraea</taxon>
    </lineage>
</organism>
<dbReference type="SUPFAM" id="SSF52980">
    <property type="entry name" value="Restriction endonuclease-like"/>
    <property type="match status" value="1"/>
</dbReference>
<protein>
    <recommendedName>
        <fullName evidence="2">UPF0102 protein AB870_10555</fullName>
    </recommendedName>
</protein>
<dbReference type="EMBL" id="CP011807">
    <property type="protein sequence ID" value="AKM32734.2"/>
    <property type="molecule type" value="Genomic_DNA"/>
</dbReference>
<dbReference type="NCBIfam" id="NF009150">
    <property type="entry name" value="PRK12497.1-3"/>
    <property type="match status" value="1"/>
</dbReference>
<sequence>MSNQLGVSFESRAQSLLERRGWRLVARNYRCRGGEIDLIMRDRAGVLVFVEVRARARSDFGDAAQSITHGKRRRLVLAARHYLLRRPAARCRFDVVTFDGRPPVAGWLPDAFRADDL</sequence>
<dbReference type="CDD" id="cd20736">
    <property type="entry name" value="PoNe_Nuclease"/>
    <property type="match status" value="1"/>
</dbReference>
<dbReference type="PANTHER" id="PTHR34039">
    <property type="entry name" value="UPF0102 PROTEIN YRAN"/>
    <property type="match status" value="1"/>
</dbReference>
<dbReference type="InterPro" id="IPR011856">
    <property type="entry name" value="tRNA_endonuc-like_dom_sf"/>
</dbReference>
<dbReference type="HAMAP" id="MF_00048">
    <property type="entry name" value="UPF0102"/>
    <property type="match status" value="1"/>
</dbReference>
<dbReference type="NCBIfam" id="TIGR00252">
    <property type="entry name" value="YraN family protein"/>
    <property type="match status" value="1"/>
</dbReference>
<proteinExistence type="inferred from homology"/>
<evidence type="ECO:0000313" key="4">
    <source>
        <dbReference type="Proteomes" id="UP000035651"/>
    </source>
</evidence>